<feature type="region of interest" description="Disordered" evidence="9">
    <location>
        <begin position="270"/>
        <end position="323"/>
    </location>
</feature>
<feature type="compositionally biased region" description="Basic residues" evidence="9">
    <location>
        <begin position="345"/>
        <end position="354"/>
    </location>
</feature>
<dbReference type="PRINTS" id="PR00031">
    <property type="entry name" value="HTHREPRESSR"/>
</dbReference>
<evidence type="ECO:0000256" key="3">
    <source>
        <dbReference type="ARBA" id="ARBA00023125"/>
    </source>
</evidence>
<dbReference type="PRINTS" id="PR00026">
    <property type="entry name" value="ENGRAILED"/>
</dbReference>
<dbReference type="GO" id="GO:0000978">
    <property type="term" value="F:RNA polymerase II cis-regulatory region sequence-specific DNA binding"/>
    <property type="evidence" value="ECO:0007669"/>
    <property type="project" value="TreeGrafter"/>
</dbReference>
<proteinExistence type="inferred from homology"/>
<evidence type="ECO:0000259" key="10">
    <source>
        <dbReference type="PROSITE" id="PS50071"/>
    </source>
</evidence>
<keyword evidence="5 6" id="KW-0539">Nucleus</keyword>
<dbReference type="SMART" id="SM00389">
    <property type="entry name" value="HOX"/>
    <property type="match status" value="1"/>
</dbReference>
<evidence type="ECO:0000256" key="8">
    <source>
        <dbReference type="RuleBase" id="RU510713"/>
    </source>
</evidence>
<dbReference type="InterPro" id="IPR019737">
    <property type="entry name" value="Homeobox-engrailed_CS"/>
</dbReference>
<dbReference type="GO" id="GO:0009653">
    <property type="term" value="P:anatomical structure morphogenesis"/>
    <property type="evidence" value="ECO:0007669"/>
    <property type="project" value="UniProtKB-ARBA"/>
</dbReference>
<dbReference type="GeneID" id="108732416"/>
<evidence type="ECO:0000256" key="6">
    <source>
        <dbReference type="PROSITE-ProRule" id="PRU00108"/>
    </source>
</evidence>
<feature type="DNA-binding region" description="Homeobox" evidence="6">
    <location>
        <begin position="363"/>
        <end position="422"/>
    </location>
</feature>
<evidence type="ECO:0000256" key="5">
    <source>
        <dbReference type="ARBA" id="ARBA00023242"/>
    </source>
</evidence>
<feature type="region of interest" description="Disordered" evidence="9">
    <location>
        <begin position="189"/>
        <end position="247"/>
    </location>
</feature>
<feature type="compositionally biased region" description="Polar residues" evidence="9">
    <location>
        <begin position="123"/>
        <end position="139"/>
    </location>
</feature>
<dbReference type="PANTHER" id="PTHR24341:SF6">
    <property type="entry name" value="HOMEOBOX PROTEIN INVECTED"/>
    <property type="match status" value="1"/>
</dbReference>
<evidence type="ECO:0000256" key="4">
    <source>
        <dbReference type="ARBA" id="ARBA00023155"/>
    </source>
</evidence>
<dbReference type="SUPFAM" id="SSF46689">
    <property type="entry name" value="Homeodomain-like"/>
    <property type="match status" value="1"/>
</dbReference>
<dbReference type="InterPro" id="IPR020479">
    <property type="entry name" value="HD_metazoa"/>
</dbReference>
<dbReference type="GO" id="GO:0000981">
    <property type="term" value="F:DNA-binding transcription factor activity, RNA polymerase II-specific"/>
    <property type="evidence" value="ECO:0007669"/>
    <property type="project" value="InterPro"/>
</dbReference>
<evidence type="ECO:0000313" key="12">
    <source>
        <dbReference type="RefSeq" id="XP_018318709.1"/>
    </source>
</evidence>
<dbReference type="STRING" id="224129.A0A1W4W3H8"/>
<dbReference type="RefSeq" id="XP_018318709.1">
    <property type="nucleotide sequence ID" value="XM_018463207.2"/>
</dbReference>
<dbReference type="CDD" id="cd00086">
    <property type="entry name" value="homeodomain"/>
    <property type="match status" value="1"/>
</dbReference>
<name>A0A1W4W3H8_AGRPL</name>
<organism evidence="11 12">
    <name type="scientific">Agrilus planipennis</name>
    <name type="common">Emerald ash borer</name>
    <name type="synonym">Agrilus marcopoli</name>
    <dbReference type="NCBI Taxonomy" id="224129"/>
    <lineage>
        <taxon>Eukaryota</taxon>
        <taxon>Metazoa</taxon>
        <taxon>Ecdysozoa</taxon>
        <taxon>Arthropoda</taxon>
        <taxon>Hexapoda</taxon>
        <taxon>Insecta</taxon>
        <taxon>Pterygota</taxon>
        <taxon>Neoptera</taxon>
        <taxon>Endopterygota</taxon>
        <taxon>Coleoptera</taxon>
        <taxon>Polyphaga</taxon>
        <taxon>Elateriformia</taxon>
        <taxon>Buprestoidea</taxon>
        <taxon>Buprestidae</taxon>
        <taxon>Agrilinae</taxon>
        <taxon>Agrilus</taxon>
    </lineage>
</organism>
<dbReference type="InterPro" id="IPR009057">
    <property type="entry name" value="Homeodomain-like_sf"/>
</dbReference>
<dbReference type="InterPro" id="IPR001356">
    <property type="entry name" value="HD"/>
</dbReference>
<dbReference type="GO" id="GO:0030182">
    <property type="term" value="P:neuron differentiation"/>
    <property type="evidence" value="ECO:0007669"/>
    <property type="project" value="TreeGrafter"/>
</dbReference>
<evidence type="ECO:0000256" key="9">
    <source>
        <dbReference type="SAM" id="MobiDB-lite"/>
    </source>
</evidence>
<dbReference type="Proteomes" id="UP000192223">
    <property type="component" value="Unplaced"/>
</dbReference>
<dbReference type="InterPro" id="IPR050720">
    <property type="entry name" value="Engrailed_Homeobox_TFs"/>
</dbReference>
<sequence>MALLTSNMLPQALHFSKPSIEPAESSISMDSNATSTNYDRDPSSPLIDNSSCCSNDTILSVGNENPPVSENLSFKNIENHLNAISQITNSTLESRARCRSPSSPMSQRLSPSSSRQSPVSLGFSPSGQRLSPSNHSFSPASHRLSPASIKSVSDDVSYRNGDFFIEKSNPTSPMEPCFSNPLFKGSMFSPASPNNRRLSFSNPTSPSDTLSRSPKPPSEAHHQSHTLFKPDPNKNTTPNNNDANGTSLKFSIDNILKADFGRRITDPINIKRANKPKRPAVTVSSTSFEESSKSSDPVDLSKAAENSVKSPSNESGESGGKQPMLWPAWVYCTRYSDRPSSGRSPRTRRLKKTGTKSPGANEEKRPRTAFSGTQLARLKHEFAENRYLTERRRQQLSQELGLNEAQIKIWFQNKRAKIKKASGQKNPLALQLMAQGLYNHSTIPLTKEEEELQQLQTAKSS</sequence>
<keyword evidence="3 6" id="KW-0238">DNA-binding</keyword>
<dbReference type="CTD" id="36240"/>
<dbReference type="FunFam" id="1.10.10.60:FF:000189">
    <property type="entry name" value="Homeobox protein engrailed-like"/>
    <property type="match status" value="1"/>
</dbReference>
<dbReference type="InterPro" id="IPR000747">
    <property type="entry name" value="HD_engrailed"/>
</dbReference>
<evidence type="ECO:0000256" key="1">
    <source>
        <dbReference type="ARBA" id="ARBA00004123"/>
    </source>
</evidence>
<feature type="region of interest" description="Disordered" evidence="9">
    <location>
        <begin position="92"/>
        <end position="152"/>
    </location>
</feature>
<feature type="compositionally biased region" description="Low complexity" evidence="9">
    <location>
        <begin position="100"/>
        <end position="121"/>
    </location>
</feature>
<dbReference type="PROSITE" id="PS00027">
    <property type="entry name" value="HOMEOBOX_1"/>
    <property type="match status" value="1"/>
</dbReference>
<dbReference type="OrthoDB" id="6159439at2759"/>
<feature type="region of interest" description="Disordered" evidence="9">
    <location>
        <begin position="337"/>
        <end position="369"/>
    </location>
</feature>
<keyword evidence="11" id="KW-1185">Reference proteome</keyword>
<protein>
    <recommendedName>
        <fullName evidence="8">Homeobox protein engrailed-like</fullName>
    </recommendedName>
</protein>
<dbReference type="InParanoid" id="A0A1W4W3H8"/>
<comment type="similarity">
    <text evidence="8">Belongs to the Engrailed homeobox family.</text>
</comment>
<evidence type="ECO:0000256" key="7">
    <source>
        <dbReference type="RuleBase" id="RU000682"/>
    </source>
</evidence>
<dbReference type="PROSITE" id="PS50071">
    <property type="entry name" value="HOMEOBOX_2"/>
    <property type="match status" value="1"/>
</dbReference>
<dbReference type="Gene3D" id="1.10.10.60">
    <property type="entry name" value="Homeodomain-like"/>
    <property type="match status" value="1"/>
</dbReference>
<feature type="compositionally biased region" description="Polar residues" evidence="9">
    <location>
        <begin position="25"/>
        <end position="37"/>
    </location>
</feature>
<feature type="compositionally biased region" description="Polar residues" evidence="9">
    <location>
        <begin position="189"/>
        <end position="212"/>
    </location>
</feature>
<dbReference type="Pfam" id="PF00046">
    <property type="entry name" value="Homeodomain"/>
    <property type="match status" value="1"/>
</dbReference>
<feature type="compositionally biased region" description="Polar residues" evidence="9">
    <location>
        <begin position="307"/>
        <end position="316"/>
    </location>
</feature>
<reference evidence="12" key="1">
    <citation type="submission" date="2025-08" db="UniProtKB">
        <authorList>
            <consortium name="RefSeq"/>
        </authorList>
    </citation>
    <scope>IDENTIFICATION</scope>
    <source>
        <tissue evidence="12">Entire body</tissue>
    </source>
</reference>
<dbReference type="GO" id="GO:0005634">
    <property type="term" value="C:nucleus"/>
    <property type="evidence" value="ECO:0007669"/>
    <property type="project" value="UniProtKB-SubCell"/>
</dbReference>
<gene>
    <name evidence="12" type="primary">LOC108732416</name>
</gene>
<dbReference type="AlphaFoldDB" id="A0A1W4W3H8"/>
<feature type="domain" description="Homeobox" evidence="10">
    <location>
        <begin position="361"/>
        <end position="421"/>
    </location>
</feature>
<dbReference type="PANTHER" id="PTHR24341">
    <property type="entry name" value="HOMEOBOX PROTEIN ENGRAILED"/>
    <property type="match status" value="1"/>
</dbReference>
<dbReference type="PRINTS" id="PR00024">
    <property type="entry name" value="HOMEOBOX"/>
</dbReference>
<dbReference type="KEGG" id="apln:108732416"/>
<keyword evidence="2" id="KW-0217">Developmental protein</keyword>
<feature type="compositionally biased region" description="Low complexity" evidence="9">
    <location>
        <begin position="229"/>
        <end position="242"/>
    </location>
</feature>
<evidence type="ECO:0000313" key="11">
    <source>
        <dbReference type="Proteomes" id="UP000192223"/>
    </source>
</evidence>
<dbReference type="InterPro" id="IPR017970">
    <property type="entry name" value="Homeobox_CS"/>
</dbReference>
<dbReference type="PROSITE" id="PS00033">
    <property type="entry name" value="ENGRAILED"/>
    <property type="match status" value="1"/>
</dbReference>
<keyword evidence="4 6" id="KW-0371">Homeobox</keyword>
<comment type="subcellular location">
    <subcellularLocation>
        <location evidence="1 6 7">Nucleus</location>
    </subcellularLocation>
</comment>
<dbReference type="InterPro" id="IPR019549">
    <property type="entry name" value="Homeobox-engrailed_C-terminal"/>
</dbReference>
<evidence type="ECO:0000256" key="2">
    <source>
        <dbReference type="ARBA" id="ARBA00022473"/>
    </source>
</evidence>
<feature type="region of interest" description="Disordered" evidence="9">
    <location>
        <begin position="17"/>
        <end position="47"/>
    </location>
</feature>
<dbReference type="InterPro" id="IPR000047">
    <property type="entry name" value="HTH_motif"/>
</dbReference>
<dbReference type="Pfam" id="PF10525">
    <property type="entry name" value="Engrail_1_C_sig"/>
    <property type="match status" value="1"/>
</dbReference>
<accession>A0A1W4W3H8</accession>